<feature type="compositionally biased region" description="Gly residues" evidence="1">
    <location>
        <begin position="14"/>
        <end position="26"/>
    </location>
</feature>
<comment type="caution">
    <text evidence="2">The sequence shown here is derived from an EMBL/GenBank/DDBJ whole genome shotgun (WGS) entry which is preliminary data.</text>
</comment>
<evidence type="ECO:0000256" key="1">
    <source>
        <dbReference type="SAM" id="MobiDB-lite"/>
    </source>
</evidence>
<reference evidence="2 3" key="1">
    <citation type="journal article" date="2021" name="Elife">
        <title>Chloroplast acquisition without the gene transfer in kleptoplastic sea slugs, Plakobranchus ocellatus.</title>
        <authorList>
            <person name="Maeda T."/>
            <person name="Takahashi S."/>
            <person name="Yoshida T."/>
            <person name="Shimamura S."/>
            <person name="Takaki Y."/>
            <person name="Nagai Y."/>
            <person name="Toyoda A."/>
            <person name="Suzuki Y."/>
            <person name="Arimoto A."/>
            <person name="Ishii H."/>
            <person name="Satoh N."/>
            <person name="Nishiyama T."/>
            <person name="Hasebe M."/>
            <person name="Maruyama T."/>
            <person name="Minagawa J."/>
            <person name="Obokata J."/>
            <person name="Shigenobu S."/>
        </authorList>
    </citation>
    <scope>NUCLEOTIDE SEQUENCE [LARGE SCALE GENOMIC DNA]</scope>
</reference>
<dbReference type="EMBL" id="BLXT01001713">
    <property type="protein sequence ID" value="GFN87398.1"/>
    <property type="molecule type" value="Genomic_DNA"/>
</dbReference>
<accession>A0AAV3Z038</accession>
<keyword evidence="3" id="KW-1185">Reference proteome</keyword>
<dbReference type="AlphaFoldDB" id="A0AAV3Z038"/>
<evidence type="ECO:0000313" key="3">
    <source>
        <dbReference type="Proteomes" id="UP000735302"/>
    </source>
</evidence>
<organism evidence="2 3">
    <name type="scientific">Plakobranchus ocellatus</name>
    <dbReference type="NCBI Taxonomy" id="259542"/>
    <lineage>
        <taxon>Eukaryota</taxon>
        <taxon>Metazoa</taxon>
        <taxon>Spiralia</taxon>
        <taxon>Lophotrochozoa</taxon>
        <taxon>Mollusca</taxon>
        <taxon>Gastropoda</taxon>
        <taxon>Heterobranchia</taxon>
        <taxon>Euthyneura</taxon>
        <taxon>Panpulmonata</taxon>
        <taxon>Sacoglossa</taxon>
        <taxon>Placobranchoidea</taxon>
        <taxon>Plakobranchidae</taxon>
        <taxon>Plakobranchus</taxon>
    </lineage>
</organism>
<name>A0AAV3Z038_9GAST</name>
<gene>
    <name evidence="2" type="ORF">PoB_001390400</name>
</gene>
<protein>
    <submittedName>
        <fullName evidence="2">Uncharacterized protein</fullName>
    </submittedName>
</protein>
<evidence type="ECO:0000313" key="2">
    <source>
        <dbReference type="EMBL" id="GFN87398.1"/>
    </source>
</evidence>
<feature type="region of interest" description="Disordered" evidence="1">
    <location>
        <begin position="11"/>
        <end position="65"/>
    </location>
</feature>
<dbReference type="Proteomes" id="UP000735302">
    <property type="component" value="Unassembled WGS sequence"/>
</dbReference>
<sequence length="109" mass="10707">MVVMVCGEIISDGVGDGVGDSDGYGDGSDDCIGNSSGDAGSGDGGDRGDDCIGISDGDGGGRDDGKMTIVMSQAGRLVSAVCMRAITIDFAVDLTSLILVANSKAKPGL</sequence>
<proteinExistence type="predicted"/>